<accession>A0AAD8A8Y4</accession>
<organism evidence="1 2">
    <name type="scientific">Diploptera punctata</name>
    <name type="common">Pacific beetle cockroach</name>
    <dbReference type="NCBI Taxonomy" id="6984"/>
    <lineage>
        <taxon>Eukaryota</taxon>
        <taxon>Metazoa</taxon>
        <taxon>Ecdysozoa</taxon>
        <taxon>Arthropoda</taxon>
        <taxon>Hexapoda</taxon>
        <taxon>Insecta</taxon>
        <taxon>Pterygota</taxon>
        <taxon>Neoptera</taxon>
        <taxon>Polyneoptera</taxon>
        <taxon>Dictyoptera</taxon>
        <taxon>Blattodea</taxon>
        <taxon>Blaberoidea</taxon>
        <taxon>Blaberidae</taxon>
        <taxon>Diplopterinae</taxon>
        <taxon>Diploptera</taxon>
    </lineage>
</organism>
<comment type="caution">
    <text evidence="1">The sequence shown here is derived from an EMBL/GenBank/DDBJ whole genome shotgun (WGS) entry which is preliminary data.</text>
</comment>
<feature type="non-terminal residue" evidence="1">
    <location>
        <position position="88"/>
    </location>
</feature>
<reference evidence="1" key="1">
    <citation type="journal article" date="2023" name="IScience">
        <title>Live-bearing cockroach genome reveals convergent evolutionary mechanisms linked to viviparity in insects and beyond.</title>
        <authorList>
            <person name="Fouks B."/>
            <person name="Harrison M.C."/>
            <person name="Mikhailova A.A."/>
            <person name="Marchal E."/>
            <person name="English S."/>
            <person name="Carruthers M."/>
            <person name="Jennings E.C."/>
            <person name="Chiamaka E.L."/>
            <person name="Frigard R.A."/>
            <person name="Pippel M."/>
            <person name="Attardo G.M."/>
            <person name="Benoit J.B."/>
            <person name="Bornberg-Bauer E."/>
            <person name="Tobe S.S."/>
        </authorList>
    </citation>
    <scope>NUCLEOTIDE SEQUENCE</scope>
    <source>
        <strain evidence="1">Stay&amp;Tobe</strain>
    </source>
</reference>
<gene>
    <name evidence="1" type="ORF">L9F63_014997</name>
</gene>
<reference evidence="1" key="2">
    <citation type="submission" date="2023-05" db="EMBL/GenBank/DDBJ databases">
        <authorList>
            <person name="Fouks B."/>
        </authorList>
    </citation>
    <scope>NUCLEOTIDE SEQUENCE</scope>
    <source>
        <strain evidence="1">Stay&amp;Tobe</strain>
        <tissue evidence="1">Testes</tissue>
    </source>
</reference>
<proteinExistence type="predicted"/>
<dbReference type="EMBL" id="JASPKZ010003438">
    <property type="protein sequence ID" value="KAJ9593468.1"/>
    <property type="molecule type" value="Genomic_DNA"/>
</dbReference>
<evidence type="ECO:0000313" key="2">
    <source>
        <dbReference type="Proteomes" id="UP001233999"/>
    </source>
</evidence>
<dbReference type="Proteomes" id="UP001233999">
    <property type="component" value="Unassembled WGS sequence"/>
</dbReference>
<dbReference type="AlphaFoldDB" id="A0AAD8A8Y4"/>
<protein>
    <submittedName>
        <fullName evidence="1">Uncharacterized protein</fullName>
    </submittedName>
</protein>
<name>A0AAD8A8Y4_DIPPU</name>
<evidence type="ECO:0000313" key="1">
    <source>
        <dbReference type="EMBL" id="KAJ9593468.1"/>
    </source>
</evidence>
<sequence length="88" mass="10012">TFTTVAERFKTPPLVAELRDFDCLYDNKNALALTSLVIAAAYRTALNLQGRSKFTIMARVLSASDDQIEVMTMSYCLLRQFDDNLLHY</sequence>
<keyword evidence="2" id="KW-1185">Reference proteome</keyword>
<feature type="non-terminal residue" evidence="1">
    <location>
        <position position="1"/>
    </location>
</feature>